<name>A0A8D0GPU4_SPHPU</name>
<evidence type="ECO:0000256" key="1">
    <source>
        <dbReference type="SAM" id="Phobius"/>
    </source>
</evidence>
<dbReference type="Proteomes" id="UP000694392">
    <property type="component" value="Unplaced"/>
</dbReference>
<keyword evidence="1" id="KW-1133">Transmembrane helix</keyword>
<feature type="transmembrane region" description="Helical" evidence="1">
    <location>
        <begin position="37"/>
        <end position="70"/>
    </location>
</feature>
<reference evidence="3" key="1">
    <citation type="submission" date="2025-08" db="UniProtKB">
        <authorList>
            <consortium name="Ensembl"/>
        </authorList>
    </citation>
    <scope>IDENTIFICATION</scope>
</reference>
<dbReference type="CDD" id="cd07987">
    <property type="entry name" value="LPLAT_MGAT-like"/>
    <property type="match status" value="1"/>
</dbReference>
<evidence type="ECO:0000313" key="3">
    <source>
        <dbReference type="Ensembl" id="ENSSPUP00000008380.1"/>
    </source>
</evidence>
<dbReference type="Ensembl" id="ENSSPUT00000008940.1">
    <property type="protein sequence ID" value="ENSSPUP00000008380.1"/>
    <property type="gene ID" value="ENSSPUG00000006496.1"/>
</dbReference>
<protein>
    <recommendedName>
        <fullName evidence="2">Phospholipid/glycerol acyltransferase domain-containing protein</fullName>
    </recommendedName>
</protein>
<keyword evidence="1" id="KW-0812">Transmembrane</keyword>
<organism evidence="3 4">
    <name type="scientific">Sphenodon punctatus</name>
    <name type="common">Tuatara</name>
    <name type="synonym">Hatteria punctata</name>
    <dbReference type="NCBI Taxonomy" id="8508"/>
    <lineage>
        <taxon>Eukaryota</taxon>
        <taxon>Metazoa</taxon>
        <taxon>Chordata</taxon>
        <taxon>Craniata</taxon>
        <taxon>Vertebrata</taxon>
        <taxon>Euteleostomi</taxon>
        <taxon>Lepidosauria</taxon>
        <taxon>Sphenodontia</taxon>
        <taxon>Sphenodontidae</taxon>
        <taxon>Sphenodon</taxon>
    </lineage>
</organism>
<evidence type="ECO:0000259" key="2">
    <source>
        <dbReference type="Pfam" id="PF01553"/>
    </source>
</evidence>
<keyword evidence="4" id="KW-1185">Reference proteome</keyword>
<dbReference type="OMA" id="FRTYIGK"/>
<dbReference type="GeneTree" id="ENSGT00390000011782"/>
<evidence type="ECO:0000313" key="4">
    <source>
        <dbReference type="Proteomes" id="UP000694392"/>
    </source>
</evidence>
<keyword evidence="1" id="KW-0472">Membrane</keyword>
<dbReference type="PANTHER" id="PTHR22753:SF22">
    <property type="entry name" value="PHOSPHOLIPID_GLYCEROL ACYLTRANSFERASE DOMAIN-CONTAINING PROTEIN"/>
    <property type="match status" value="1"/>
</dbReference>
<dbReference type="GO" id="GO:0016746">
    <property type="term" value="F:acyltransferase activity"/>
    <property type="evidence" value="ECO:0007669"/>
    <property type="project" value="InterPro"/>
</dbReference>
<dbReference type="PANTHER" id="PTHR22753">
    <property type="entry name" value="TRANSMEMBRANE PROTEIN 68"/>
    <property type="match status" value="1"/>
</dbReference>
<dbReference type="AlphaFoldDB" id="A0A8D0GPU4"/>
<dbReference type="GO" id="GO:0016020">
    <property type="term" value="C:membrane"/>
    <property type="evidence" value="ECO:0007669"/>
    <property type="project" value="TreeGrafter"/>
</dbReference>
<dbReference type="Pfam" id="PF01553">
    <property type="entry name" value="Acyltransferase"/>
    <property type="match status" value="1"/>
</dbReference>
<reference evidence="3" key="2">
    <citation type="submission" date="2025-09" db="UniProtKB">
        <authorList>
            <consortium name="Ensembl"/>
        </authorList>
    </citation>
    <scope>IDENTIFICATION</scope>
</reference>
<feature type="domain" description="Phospholipid/glycerol acyltransferase" evidence="2">
    <location>
        <begin position="113"/>
        <end position="236"/>
    </location>
</feature>
<accession>A0A8D0GPU4</accession>
<sequence length="331" mass="38264">MISRNETCAAGQILMTFSTCLDQILEEWTGVDYLSKYILYGIICFTVVVTAIVAFLIIPFGILCYIYLAAFFLHVYQWLYELNGHSSSDLWVAAMYIIVTPWDVFGRFWHGYEIHGIENLPEGPGVLYYYHGAIPIDYIFFQSRMYILKQRFCRSVMDNFLYKCPGLKILLDMTTCMQGTKEECLDALKDGHWVGISPGGTREAIFSDETYKLVWHNRKGFVEVALKAKVPIIPMYTQNIREGYKVFGKTGLIRWLYEYTRLPFTIPYGGFPVKLRTYIGEPIPYDPNTTSVELAEKAKTVLQSLIQKHQTIPGSTYKALMERFNKHQKKK</sequence>
<dbReference type="InterPro" id="IPR002123">
    <property type="entry name" value="Plipid/glycerol_acylTrfase"/>
</dbReference>
<proteinExistence type="predicted"/>